<name>A0A645A5S8_9ZZZZ</name>
<gene>
    <name evidence="1" type="ORF">SDC9_92921</name>
</gene>
<reference evidence="1" key="1">
    <citation type="submission" date="2019-08" db="EMBL/GenBank/DDBJ databases">
        <authorList>
            <person name="Kucharzyk K."/>
            <person name="Murdoch R.W."/>
            <person name="Higgins S."/>
            <person name="Loffler F."/>
        </authorList>
    </citation>
    <scope>NUCLEOTIDE SEQUENCE</scope>
</reference>
<evidence type="ECO:0000313" key="1">
    <source>
        <dbReference type="EMBL" id="MPM46223.1"/>
    </source>
</evidence>
<sequence length="269" mass="28531">MLIVIAVDAAGMPPAADFEDLIHHVEGIFKVSLVTEQGKQGCQFFAGEPVLLPDTVSDNHDELPVFRNLEPGSPAQFLGRNGNGLHDPVPLFVPHGLFQHLPLLVGGKVAPFLLELGHHLIVNAAVDDEVSVGRAAGAEVGRLTDAGVPGGLLDVGGLVEDHGGVAGPRAVRRFPRTVSGLGHGRPAGGHDEVAHGHKLLDDGHVDFGNALEKIFGFPDGAKPLAHLLHHRKSRLFRPWMGGEDDHVPGLQCIDSRDDGSEFRVGHGNQ</sequence>
<accession>A0A645A5S8</accession>
<dbReference type="AlphaFoldDB" id="A0A645A5S8"/>
<organism evidence="1">
    <name type="scientific">bioreactor metagenome</name>
    <dbReference type="NCBI Taxonomy" id="1076179"/>
    <lineage>
        <taxon>unclassified sequences</taxon>
        <taxon>metagenomes</taxon>
        <taxon>ecological metagenomes</taxon>
    </lineage>
</organism>
<proteinExistence type="predicted"/>
<comment type="caution">
    <text evidence="1">The sequence shown here is derived from an EMBL/GenBank/DDBJ whole genome shotgun (WGS) entry which is preliminary data.</text>
</comment>
<protein>
    <submittedName>
        <fullName evidence="1">Uncharacterized protein</fullName>
    </submittedName>
</protein>
<dbReference type="EMBL" id="VSSQ01011190">
    <property type="protein sequence ID" value="MPM46223.1"/>
    <property type="molecule type" value="Genomic_DNA"/>
</dbReference>